<evidence type="ECO:0000256" key="1">
    <source>
        <dbReference type="ARBA" id="ARBA00012528"/>
    </source>
</evidence>
<dbReference type="PROSITE" id="PS50887">
    <property type="entry name" value="GGDEF"/>
    <property type="match status" value="1"/>
</dbReference>
<dbReference type="InterPro" id="IPR043128">
    <property type="entry name" value="Rev_trsase/Diguanyl_cyclase"/>
</dbReference>
<evidence type="ECO:0000259" key="3">
    <source>
        <dbReference type="PROSITE" id="PS50887"/>
    </source>
</evidence>
<evidence type="ECO:0000313" key="4">
    <source>
        <dbReference type="EMBL" id="GGW61842.1"/>
    </source>
</evidence>
<dbReference type="Gene3D" id="3.30.70.270">
    <property type="match status" value="1"/>
</dbReference>
<dbReference type="PANTHER" id="PTHR45138">
    <property type="entry name" value="REGULATORY COMPONENTS OF SENSORY TRANSDUCTION SYSTEM"/>
    <property type="match status" value="1"/>
</dbReference>
<comment type="catalytic activity">
    <reaction evidence="2">
        <text>2 GTP = 3',3'-c-di-GMP + 2 diphosphate</text>
        <dbReference type="Rhea" id="RHEA:24898"/>
        <dbReference type="ChEBI" id="CHEBI:33019"/>
        <dbReference type="ChEBI" id="CHEBI:37565"/>
        <dbReference type="ChEBI" id="CHEBI:58805"/>
        <dbReference type="EC" id="2.7.7.65"/>
    </reaction>
</comment>
<feature type="domain" description="GGDEF" evidence="3">
    <location>
        <begin position="448"/>
        <end position="576"/>
    </location>
</feature>
<dbReference type="EMBL" id="BMYR01000006">
    <property type="protein sequence ID" value="GGW61842.1"/>
    <property type="molecule type" value="Genomic_DNA"/>
</dbReference>
<dbReference type="RefSeq" id="WP_189482592.1">
    <property type="nucleotide sequence ID" value="NZ_BMYR01000006.1"/>
</dbReference>
<evidence type="ECO:0000313" key="5">
    <source>
        <dbReference type="Proteomes" id="UP000634667"/>
    </source>
</evidence>
<dbReference type="InterPro" id="IPR019494">
    <property type="entry name" value="FIST_C"/>
</dbReference>
<comment type="caution">
    <text evidence="4">The sequence shown here is derived from an EMBL/GenBank/DDBJ whole genome shotgun (WGS) entry which is preliminary data.</text>
</comment>
<name>A0ABQ2WPC0_9ALTE</name>
<sequence length="576" mass="63839">MKTHIVHFSHPAAIHSSAFADIPRDGTLLMQAYASGEAKMWIQMLQQLVCDTLPHAILAGMTSNGQIEQNSIRAEGLSVFITEFTHSQLSQRLIAAAASEDDKLAVLQQLLCPNTKALLVFSSDVFSQHTDLLPLITQLRPDIVIAGAIAQPSGEQLHCCVFDMQQQAENAFLLTALHGDALHARSVLKRNWFAIGNPLHITSAHDNHVHSIDNQSVVDIYQHYLGTGVAKHLPAASSMFPLLFDDDVHQTSAFVVKTTAKGGAIFNQKINIGQQVRLAFANMQSLLDNSYLATAGPLPGEQVFMFSCCARLDLLKDNIVEEITPLASKLPVCGSFSFGEMAMDNNGKAALFTHSMSLLFLAEQPTQISFAVQTEPKQQEERHEFNLSNEELLGIYSNLTRALMQDLTLTNNALQQLTLTDHLTGIANRKALDEQLNKARLLYQRYKRPFSILLLDIDFFKAINDQFGHLNGDKVLMAVTKTLVREIRDVDIVGRWGGEEFMVICADTQLEQAYGLAERLRIAVSQLRILTDDGIIQLTISIGVAELSELMNIDQLLQQADKNLYQAKTQGRNRVI</sequence>
<dbReference type="PANTHER" id="PTHR45138:SF9">
    <property type="entry name" value="DIGUANYLATE CYCLASE DGCM-RELATED"/>
    <property type="match status" value="1"/>
</dbReference>
<protein>
    <recommendedName>
        <fullName evidence="1">diguanylate cyclase</fullName>
        <ecNumber evidence="1">2.7.7.65</ecNumber>
    </recommendedName>
</protein>
<accession>A0ABQ2WPC0</accession>
<dbReference type="SMART" id="SM01204">
    <property type="entry name" value="FIST_C"/>
    <property type="match status" value="1"/>
</dbReference>
<dbReference type="InterPro" id="IPR029787">
    <property type="entry name" value="Nucleotide_cyclase"/>
</dbReference>
<keyword evidence="5" id="KW-1185">Reference proteome</keyword>
<dbReference type="InterPro" id="IPR013702">
    <property type="entry name" value="FIST_domain_N"/>
</dbReference>
<dbReference type="InterPro" id="IPR050469">
    <property type="entry name" value="Diguanylate_Cyclase"/>
</dbReference>
<dbReference type="Pfam" id="PF08495">
    <property type="entry name" value="FIST"/>
    <property type="match status" value="1"/>
</dbReference>
<dbReference type="InterPro" id="IPR000160">
    <property type="entry name" value="GGDEF_dom"/>
</dbReference>
<dbReference type="SMART" id="SM00897">
    <property type="entry name" value="FIST"/>
    <property type="match status" value="1"/>
</dbReference>
<reference evidence="5" key="1">
    <citation type="journal article" date="2019" name="Int. J. Syst. Evol. Microbiol.">
        <title>The Global Catalogue of Microorganisms (GCM) 10K type strain sequencing project: providing services to taxonomists for standard genome sequencing and annotation.</title>
        <authorList>
            <consortium name="The Broad Institute Genomics Platform"/>
            <consortium name="The Broad Institute Genome Sequencing Center for Infectious Disease"/>
            <person name="Wu L."/>
            <person name="Ma J."/>
        </authorList>
    </citation>
    <scope>NUCLEOTIDE SEQUENCE [LARGE SCALE GENOMIC DNA]</scope>
    <source>
        <strain evidence="5">KCTC 23723</strain>
    </source>
</reference>
<dbReference type="Pfam" id="PF10442">
    <property type="entry name" value="FIST_C"/>
    <property type="match status" value="1"/>
</dbReference>
<dbReference type="EC" id="2.7.7.65" evidence="1"/>
<organism evidence="4 5">
    <name type="scientific">Alishewanella tabrizica</name>
    <dbReference type="NCBI Taxonomy" id="671278"/>
    <lineage>
        <taxon>Bacteria</taxon>
        <taxon>Pseudomonadati</taxon>
        <taxon>Pseudomonadota</taxon>
        <taxon>Gammaproteobacteria</taxon>
        <taxon>Alteromonadales</taxon>
        <taxon>Alteromonadaceae</taxon>
        <taxon>Alishewanella</taxon>
    </lineage>
</organism>
<dbReference type="NCBIfam" id="TIGR00254">
    <property type="entry name" value="GGDEF"/>
    <property type="match status" value="1"/>
</dbReference>
<dbReference type="CDD" id="cd01949">
    <property type="entry name" value="GGDEF"/>
    <property type="match status" value="1"/>
</dbReference>
<proteinExistence type="predicted"/>
<evidence type="ECO:0000256" key="2">
    <source>
        <dbReference type="ARBA" id="ARBA00034247"/>
    </source>
</evidence>
<gene>
    <name evidence="4" type="ORF">GCM10008111_17550</name>
</gene>
<dbReference type="Proteomes" id="UP000634667">
    <property type="component" value="Unassembled WGS sequence"/>
</dbReference>
<dbReference type="SUPFAM" id="SSF55073">
    <property type="entry name" value="Nucleotide cyclase"/>
    <property type="match status" value="1"/>
</dbReference>
<dbReference type="Pfam" id="PF00990">
    <property type="entry name" value="GGDEF"/>
    <property type="match status" value="1"/>
</dbReference>
<dbReference type="SMART" id="SM00267">
    <property type="entry name" value="GGDEF"/>
    <property type="match status" value="1"/>
</dbReference>